<accession>A0AAV9P4B9</accession>
<keyword evidence="5" id="KW-0496">Mitochondrion</keyword>
<evidence type="ECO:0000259" key="6">
    <source>
        <dbReference type="PROSITE" id="PS50968"/>
    </source>
</evidence>
<comment type="caution">
    <text evidence="7">The sequence shown here is derived from an EMBL/GenBank/DDBJ whole genome shotgun (WGS) entry which is preliminary data.</text>
</comment>
<dbReference type="Gene3D" id="2.40.50.100">
    <property type="match status" value="1"/>
</dbReference>
<dbReference type="CDD" id="cd06848">
    <property type="entry name" value="GCS_H"/>
    <property type="match status" value="1"/>
</dbReference>
<keyword evidence="3 5" id="KW-0809">Transit peptide</keyword>
<dbReference type="GeneID" id="89928616"/>
<protein>
    <recommendedName>
        <fullName evidence="5">Glycine cleavage system H protein</fullName>
    </recommendedName>
</protein>
<dbReference type="InterPro" id="IPR000089">
    <property type="entry name" value="Biotin_lipoyl"/>
</dbReference>
<proteinExistence type="inferred from homology"/>
<dbReference type="PROSITE" id="PS50968">
    <property type="entry name" value="BIOTINYL_LIPOYL"/>
    <property type="match status" value="1"/>
</dbReference>
<feature type="modified residue" description="N6-lipoyllysine" evidence="4">
    <location>
        <position position="109"/>
    </location>
</feature>
<dbReference type="AlphaFoldDB" id="A0AAV9P4B9"/>
<evidence type="ECO:0000256" key="3">
    <source>
        <dbReference type="ARBA" id="ARBA00022946"/>
    </source>
</evidence>
<dbReference type="SUPFAM" id="SSF51230">
    <property type="entry name" value="Single hybrid motif"/>
    <property type="match status" value="1"/>
</dbReference>
<comment type="subcellular location">
    <subcellularLocation>
        <location evidence="5">Mitochondrion</location>
    </subcellularLocation>
</comment>
<dbReference type="Pfam" id="PF01597">
    <property type="entry name" value="GCV_H"/>
    <property type="match status" value="1"/>
</dbReference>
<dbReference type="EMBL" id="JAVRRT010000011">
    <property type="protein sequence ID" value="KAK5167581.1"/>
    <property type="molecule type" value="Genomic_DNA"/>
</dbReference>
<dbReference type="PANTHER" id="PTHR11715:SF3">
    <property type="entry name" value="GLYCINE CLEAVAGE SYSTEM H PROTEIN-RELATED"/>
    <property type="match status" value="1"/>
</dbReference>
<dbReference type="RefSeq" id="XP_064657287.1">
    <property type="nucleotide sequence ID" value="XM_064804517.1"/>
</dbReference>
<dbReference type="GO" id="GO:0009249">
    <property type="term" value="P:protein lipoylation"/>
    <property type="evidence" value="ECO:0007669"/>
    <property type="project" value="TreeGrafter"/>
</dbReference>
<dbReference type="InterPro" id="IPR002930">
    <property type="entry name" value="GCV_H"/>
</dbReference>
<evidence type="ECO:0000256" key="1">
    <source>
        <dbReference type="ARBA" id="ARBA00009249"/>
    </source>
</evidence>
<dbReference type="InterPro" id="IPR033753">
    <property type="entry name" value="GCV_H/Fam206"/>
</dbReference>
<comment type="subunit">
    <text evidence="5">The glycine cleavage system is composed of four proteins: P, T, L and H.</text>
</comment>
<dbReference type="InterPro" id="IPR017453">
    <property type="entry name" value="GCV_H_sub"/>
</dbReference>
<gene>
    <name evidence="7" type="primary">GCV3</name>
    <name evidence="7" type="ORF">LTR77_007280</name>
</gene>
<dbReference type="GO" id="GO:0005739">
    <property type="term" value="C:mitochondrion"/>
    <property type="evidence" value="ECO:0007669"/>
    <property type="project" value="UniProtKB-SubCell"/>
</dbReference>
<feature type="domain" description="Lipoyl-binding" evidence="6">
    <location>
        <begin position="68"/>
        <end position="150"/>
    </location>
</feature>
<sequence>MSGAFAGRALKHGMDAVSRCSRPQFQRLRTQKPAFKPAVRSFTASTRAWEKKYTEDHEWIELSSDGKTGTIGISTYAAKALGDVVFVELPTLDLEVSAGDSIGAVESVKSASDIMTPVSGKIVEANSVLEDTPGKINKSPEGDGWLAKIEMSDAKEVEKLMDADGYRKFTEEADGH</sequence>
<dbReference type="InterPro" id="IPR011053">
    <property type="entry name" value="Single_hybrid_motif"/>
</dbReference>
<dbReference type="GO" id="GO:0019464">
    <property type="term" value="P:glycine decarboxylation via glycine cleavage system"/>
    <property type="evidence" value="ECO:0007669"/>
    <property type="project" value="UniProtKB-UniRule"/>
</dbReference>
<keyword evidence="2 4" id="KW-0450">Lipoyl</keyword>
<organism evidence="7 8">
    <name type="scientific">Saxophila tyrrhenica</name>
    <dbReference type="NCBI Taxonomy" id="1690608"/>
    <lineage>
        <taxon>Eukaryota</taxon>
        <taxon>Fungi</taxon>
        <taxon>Dikarya</taxon>
        <taxon>Ascomycota</taxon>
        <taxon>Pezizomycotina</taxon>
        <taxon>Dothideomycetes</taxon>
        <taxon>Dothideomycetidae</taxon>
        <taxon>Mycosphaerellales</taxon>
        <taxon>Extremaceae</taxon>
        <taxon>Saxophila</taxon>
    </lineage>
</organism>
<comment type="function">
    <text evidence="5">The H protein shuttles the methylamine group of glycine from the P protein to the T protein.</text>
</comment>
<dbReference type="InterPro" id="IPR003016">
    <property type="entry name" value="2-oxoA_DH_lipoyl-BS"/>
</dbReference>
<dbReference type="PROSITE" id="PS00189">
    <property type="entry name" value="LIPOYL"/>
    <property type="match status" value="1"/>
</dbReference>
<comment type="similarity">
    <text evidence="1 5">Belongs to the GcvH family.</text>
</comment>
<reference evidence="7 8" key="1">
    <citation type="submission" date="2023-08" db="EMBL/GenBank/DDBJ databases">
        <title>Black Yeasts Isolated from many extreme environments.</title>
        <authorList>
            <person name="Coleine C."/>
            <person name="Stajich J.E."/>
            <person name="Selbmann L."/>
        </authorList>
    </citation>
    <scope>NUCLEOTIDE SEQUENCE [LARGE SCALE GENOMIC DNA]</scope>
    <source>
        <strain evidence="7 8">CCFEE 5935</strain>
    </source>
</reference>
<keyword evidence="8" id="KW-1185">Reference proteome</keyword>
<evidence type="ECO:0000313" key="8">
    <source>
        <dbReference type="Proteomes" id="UP001337655"/>
    </source>
</evidence>
<dbReference type="GO" id="GO:0005960">
    <property type="term" value="C:glycine cleavage complex"/>
    <property type="evidence" value="ECO:0007669"/>
    <property type="project" value="UniProtKB-UniRule"/>
</dbReference>
<dbReference type="PANTHER" id="PTHR11715">
    <property type="entry name" value="GLYCINE CLEAVAGE SYSTEM H PROTEIN"/>
    <property type="match status" value="1"/>
</dbReference>
<dbReference type="HAMAP" id="MF_00272">
    <property type="entry name" value="GcvH"/>
    <property type="match status" value="1"/>
</dbReference>
<comment type="cofactor">
    <cofactor evidence="5">
        <name>(R)-lipoate</name>
        <dbReference type="ChEBI" id="CHEBI:83088"/>
    </cofactor>
    <text evidence="5">Binds 1 lipoyl cofactor covalently.</text>
</comment>
<name>A0AAV9P4B9_9PEZI</name>
<dbReference type="Proteomes" id="UP001337655">
    <property type="component" value="Unassembled WGS sequence"/>
</dbReference>
<dbReference type="NCBIfam" id="TIGR00527">
    <property type="entry name" value="gcvH"/>
    <property type="match status" value="1"/>
</dbReference>
<dbReference type="NCBIfam" id="NF002270">
    <property type="entry name" value="PRK01202.1"/>
    <property type="match status" value="1"/>
</dbReference>
<evidence type="ECO:0000256" key="5">
    <source>
        <dbReference type="RuleBase" id="RU364055"/>
    </source>
</evidence>
<evidence type="ECO:0000256" key="4">
    <source>
        <dbReference type="PIRSR" id="PIRSR617453-50"/>
    </source>
</evidence>
<evidence type="ECO:0000256" key="2">
    <source>
        <dbReference type="ARBA" id="ARBA00022823"/>
    </source>
</evidence>
<evidence type="ECO:0000313" key="7">
    <source>
        <dbReference type="EMBL" id="KAK5167581.1"/>
    </source>
</evidence>